<protein>
    <submittedName>
        <fullName evidence="1">Uncharacterized protein</fullName>
    </submittedName>
</protein>
<sequence length="116" mass="13754">MSKLKVKNLEAILNDDNDKIECKGLIFRARINNFVCYKNKIVKSREMRLLKKESCQGCEHCGYIWEDLHEGILNDSRFIALDNIEEGKKYRIKCCIDSTDFYSGYADDWHYIFEEI</sequence>
<dbReference type="EMBL" id="MT144987">
    <property type="protein sequence ID" value="QJI02265.1"/>
    <property type="molecule type" value="Genomic_DNA"/>
</dbReference>
<reference evidence="1" key="1">
    <citation type="submission" date="2020-03" db="EMBL/GenBank/DDBJ databases">
        <title>The deep terrestrial virosphere.</title>
        <authorList>
            <person name="Holmfeldt K."/>
            <person name="Nilsson E."/>
            <person name="Simone D."/>
            <person name="Lopez-Fernandez M."/>
            <person name="Wu X."/>
            <person name="de Brujin I."/>
            <person name="Lundin D."/>
            <person name="Andersson A."/>
            <person name="Bertilsson S."/>
            <person name="Dopson M."/>
        </authorList>
    </citation>
    <scope>NUCLEOTIDE SEQUENCE</scope>
    <source>
        <strain evidence="1">TM448B03047</strain>
    </source>
</reference>
<proteinExistence type="predicted"/>
<organism evidence="1">
    <name type="scientific">viral metagenome</name>
    <dbReference type="NCBI Taxonomy" id="1070528"/>
    <lineage>
        <taxon>unclassified sequences</taxon>
        <taxon>metagenomes</taxon>
        <taxon>organismal metagenomes</taxon>
    </lineage>
</organism>
<name>A0A6M3XWC2_9ZZZZ</name>
<evidence type="ECO:0000313" key="1">
    <source>
        <dbReference type="EMBL" id="QJI02265.1"/>
    </source>
</evidence>
<accession>A0A6M3XWC2</accession>
<gene>
    <name evidence="1" type="ORF">TM448B03047_0007</name>
</gene>
<dbReference type="AlphaFoldDB" id="A0A6M3XWC2"/>